<dbReference type="Proteomes" id="UP000518605">
    <property type="component" value="Unassembled WGS sequence"/>
</dbReference>
<dbReference type="EMBL" id="JACHXW010000001">
    <property type="protein sequence ID" value="MBB3150260.1"/>
    <property type="molecule type" value="Genomic_DNA"/>
</dbReference>
<dbReference type="PRINTS" id="PR00598">
    <property type="entry name" value="HTHMARR"/>
</dbReference>
<dbReference type="InterPro" id="IPR036388">
    <property type="entry name" value="WH-like_DNA-bd_sf"/>
</dbReference>
<dbReference type="GO" id="GO:0003677">
    <property type="term" value="F:DNA binding"/>
    <property type="evidence" value="ECO:0007669"/>
    <property type="project" value="UniProtKB-KW"/>
</dbReference>
<accession>A0A7W5C356</accession>
<evidence type="ECO:0000256" key="1">
    <source>
        <dbReference type="ARBA" id="ARBA00023015"/>
    </source>
</evidence>
<sequence length="152" mass="17243">MEASSAERLELMRKLDESFRQVRRQINSEWNTYNVHGLGMTHGRMLTILAKSGPQKASALAEQLLITSGGVTGIADRLIELGYVKRERGEKDRRVVMLEITDDGLNIVKLIEKLRSKIMHKLFDGMSEADMEQGVQLFETMSRNMETDVTNS</sequence>
<comment type="caution">
    <text evidence="5">The sequence shown here is derived from an EMBL/GenBank/DDBJ whole genome shotgun (WGS) entry which is preliminary data.</text>
</comment>
<evidence type="ECO:0000259" key="4">
    <source>
        <dbReference type="PROSITE" id="PS50995"/>
    </source>
</evidence>
<evidence type="ECO:0000256" key="2">
    <source>
        <dbReference type="ARBA" id="ARBA00023125"/>
    </source>
</evidence>
<dbReference type="PANTHER" id="PTHR42756:SF1">
    <property type="entry name" value="TRANSCRIPTIONAL REPRESSOR OF EMRAB OPERON"/>
    <property type="match status" value="1"/>
</dbReference>
<dbReference type="InterPro" id="IPR000835">
    <property type="entry name" value="HTH_MarR-typ"/>
</dbReference>
<evidence type="ECO:0000256" key="3">
    <source>
        <dbReference type="ARBA" id="ARBA00023163"/>
    </source>
</evidence>
<evidence type="ECO:0000313" key="5">
    <source>
        <dbReference type="EMBL" id="MBB3150260.1"/>
    </source>
</evidence>
<dbReference type="InterPro" id="IPR036390">
    <property type="entry name" value="WH_DNA-bd_sf"/>
</dbReference>
<name>A0A7W5C356_9BACL</name>
<dbReference type="Gene3D" id="1.10.10.10">
    <property type="entry name" value="Winged helix-like DNA-binding domain superfamily/Winged helix DNA-binding domain"/>
    <property type="match status" value="1"/>
</dbReference>
<feature type="domain" description="HTH marR-type" evidence="4">
    <location>
        <begin position="8"/>
        <end position="143"/>
    </location>
</feature>
<keyword evidence="1" id="KW-0805">Transcription regulation</keyword>
<dbReference type="RefSeq" id="WP_183557871.1">
    <property type="nucleotide sequence ID" value="NZ_CBCSLB010000001.1"/>
</dbReference>
<dbReference type="Pfam" id="PF01047">
    <property type="entry name" value="MarR"/>
    <property type="match status" value="1"/>
</dbReference>
<dbReference type="AlphaFoldDB" id="A0A7W5C356"/>
<dbReference type="SUPFAM" id="SSF46785">
    <property type="entry name" value="Winged helix' DNA-binding domain"/>
    <property type="match status" value="1"/>
</dbReference>
<dbReference type="SMART" id="SM00347">
    <property type="entry name" value="HTH_MARR"/>
    <property type="match status" value="1"/>
</dbReference>
<protein>
    <submittedName>
        <fullName evidence="5">DNA-binding MarR family transcriptional regulator</fullName>
    </submittedName>
</protein>
<dbReference type="PANTHER" id="PTHR42756">
    <property type="entry name" value="TRANSCRIPTIONAL REGULATOR, MARR"/>
    <property type="match status" value="1"/>
</dbReference>
<keyword evidence="6" id="KW-1185">Reference proteome</keyword>
<gene>
    <name evidence="5" type="ORF">FHS16_000292</name>
</gene>
<keyword evidence="2 5" id="KW-0238">DNA-binding</keyword>
<dbReference type="PROSITE" id="PS50995">
    <property type="entry name" value="HTH_MARR_2"/>
    <property type="match status" value="1"/>
</dbReference>
<keyword evidence="3" id="KW-0804">Transcription</keyword>
<reference evidence="5 6" key="1">
    <citation type="submission" date="2020-08" db="EMBL/GenBank/DDBJ databases">
        <title>Genomic Encyclopedia of Type Strains, Phase III (KMG-III): the genomes of soil and plant-associated and newly described type strains.</title>
        <authorList>
            <person name="Whitman W."/>
        </authorList>
    </citation>
    <scope>NUCLEOTIDE SEQUENCE [LARGE SCALE GENOMIC DNA]</scope>
    <source>
        <strain evidence="5 6">CECT 8234</strain>
    </source>
</reference>
<organism evidence="5 6">
    <name type="scientific">Paenibacillus endophyticus</name>
    <dbReference type="NCBI Taxonomy" id="1294268"/>
    <lineage>
        <taxon>Bacteria</taxon>
        <taxon>Bacillati</taxon>
        <taxon>Bacillota</taxon>
        <taxon>Bacilli</taxon>
        <taxon>Bacillales</taxon>
        <taxon>Paenibacillaceae</taxon>
        <taxon>Paenibacillus</taxon>
    </lineage>
</organism>
<proteinExistence type="predicted"/>
<evidence type="ECO:0000313" key="6">
    <source>
        <dbReference type="Proteomes" id="UP000518605"/>
    </source>
</evidence>
<dbReference type="GO" id="GO:0003700">
    <property type="term" value="F:DNA-binding transcription factor activity"/>
    <property type="evidence" value="ECO:0007669"/>
    <property type="project" value="InterPro"/>
</dbReference>